<proteinExistence type="inferred from homology"/>
<dbReference type="CDD" id="cd04618">
    <property type="entry name" value="CBS_euAMPK_gamma-like_repeat1"/>
    <property type="match status" value="1"/>
</dbReference>
<dbReference type="InterPro" id="IPR046342">
    <property type="entry name" value="CBS_dom_sf"/>
</dbReference>
<keyword evidence="2" id="KW-0677">Repeat</keyword>
<dbReference type="CDD" id="cd02440">
    <property type="entry name" value="AdoMet_MTases"/>
    <property type="match status" value="1"/>
</dbReference>
<dbReference type="GO" id="GO:0005737">
    <property type="term" value="C:cytoplasm"/>
    <property type="evidence" value="ECO:0007669"/>
    <property type="project" value="TreeGrafter"/>
</dbReference>
<dbReference type="CDD" id="cd04641">
    <property type="entry name" value="CBS_euAMPK_gamma-like_repeat2"/>
    <property type="match status" value="1"/>
</dbReference>
<dbReference type="Gene3D" id="3.40.50.150">
    <property type="entry name" value="Vaccinia Virus protein VP39"/>
    <property type="match status" value="1"/>
</dbReference>
<evidence type="ECO:0000259" key="5">
    <source>
        <dbReference type="PROSITE" id="PS51371"/>
    </source>
</evidence>
<dbReference type="Pfam" id="PF00571">
    <property type="entry name" value="CBS"/>
    <property type="match status" value="3"/>
</dbReference>
<name>A0A8H7QMC1_9FUNG</name>
<evidence type="ECO:0000256" key="1">
    <source>
        <dbReference type="ARBA" id="ARBA00006750"/>
    </source>
</evidence>
<evidence type="ECO:0000313" key="6">
    <source>
        <dbReference type="EMBL" id="KAG2195146.1"/>
    </source>
</evidence>
<dbReference type="Pfam" id="PF10294">
    <property type="entry name" value="Methyltransf_16"/>
    <property type="match status" value="1"/>
</dbReference>
<dbReference type="PANTHER" id="PTHR13780:SF35">
    <property type="entry name" value="LD22662P"/>
    <property type="match status" value="1"/>
</dbReference>
<evidence type="ECO:0000256" key="4">
    <source>
        <dbReference type="PROSITE-ProRule" id="PRU00703"/>
    </source>
</evidence>
<dbReference type="SUPFAM" id="SSF54631">
    <property type="entry name" value="CBS-domain pair"/>
    <property type="match status" value="2"/>
</dbReference>
<comment type="caution">
    <text evidence="6">The sequence shown here is derived from an EMBL/GenBank/DDBJ whole genome shotgun (WGS) entry which is preliminary data.</text>
</comment>
<dbReference type="InterPro" id="IPR019410">
    <property type="entry name" value="Methyltransf_16"/>
</dbReference>
<evidence type="ECO:0000313" key="7">
    <source>
        <dbReference type="Proteomes" id="UP000603453"/>
    </source>
</evidence>
<gene>
    <name evidence="6" type="ORF">INT47_006595</name>
</gene>
<dbReference type="SUPFAM" id="SSF53335">
    <property type="entry name" value="S-adenosyl-L-methionine-dependent methyltransferases"/>
    <property type="match status" value="1"/>
</dbReference>
<dbReference type="EMBL" id="JAEPRD010000178">
    <property type="protein sequence ID" value="KAG2195146.1"/>
    <property type="molecule type" value="Genomic_DNA"/>
</dbReference>
<evidence type="ECO:0000256" key="3">
    <source>
        <dbReference type="ARBA" id="ARBA00023122"/>
    </source>
</evidence>
<dbReference type="AlphaFoldDB" id="A0A8H7QMC1"/>
<dbReference type="Gene3D" id="3.10.580.10">
    <property type="entry name" value="CBS-domain"/>
    <property type="match status" value="2"/>
</dbReference>
<dbReference type="InterPro" id="IPR000644">
    <property type="entry name" value="CBS_dom"/>
</dbReference>
<feature type="domain" description="CBS" evidence="5">
    <location>
        <begin position="683"/>
        <end position="743"/>
    </location>
</feature>
<dbReference type="GO" id="GO:0019901">
    <property type="term" value="F:protein kinase binding"/>
    <property type="evidence" value="ECO:0007669"/>
    <property type="project" value="TreeGrafter"/>
</dbReference>
<feature type="domain" description="CBS" evidence="5">
    <location>
        <begin position="539"/>
        <end position="603"/>
    </location>
</feature>
<reference evidence="6" key="1">
    <citation type="submission" date="2020-12" db="EMBL/GenBank/DDBJ databases">
        <title>Metabolic potential, ecology and presence of endohyphal bacteria is reflected in genomic diversity of Mucoromycotina.</title>
        <authorList>
            <person name="Muszewska A."/>
            <person name="Okrasinska A."/>
            <person name="Steczkiewicz K."/>
            <person name="Drgas O."/>
            <person name="Orlowska M."/>
            <person name="Perlinska-Lenart U."/>
            <person name="Aleksandrzak-Piekarczyk T."/>
            <person name="Szatraj K."/>
            <person name="Zielenkiewicz U."/>
            <person name="Pilsyk S."/>
            <person name="Malc E."/>
            <person name="Mieczkowski P."/>
            <person name="Kruszewska J.S."/>
            <person name="Biernat P."/>
            <person name="Pawlowska J."/>
        </authorList>
    </citation>
    <scope>NUCLEOTIDE SEQUENCE</scope>
    <source>
        <strain evidence="6">WA0000017839</strain>
    </source>
</reference>
<organism evidence="6 7">
    <name type="scientific">Mucor saturninus</name>
    <dbReference type="NCBI Taxonomy" id="64648"/>
    <lineage>
        <taxon>Eukaryota</taxon>
        <taxon>Fungi</taxon>
        <taxon>Fungi incertae sedis</taxon>
        <taxon>Mucoromycota</taxon>
        <taxon>Mucoromycotina</taxon>
        <taxon>Mucoromycetes</taxon>
        <taxon>Mucorales</taxon>
        <taxon>Mucorineae</taxon>
        <taxon>Mucoraceae</taxon>
        <taxon>Mucor</taxon>
    </lineage>
</organism>
<dbReference type="GO" id="GO:0031588">
    <property type="term" value="C:nucleotide-activated protein kinase complex"/>
    <property type="evidence" value="ECO:0007669"/>
    <property type="project" value="TreeGrafter"/>
</dbReference>
<dbReference type="InterPro" id="IPR029063">
    <property type="entry name" value="SAM-dependent_MTases_sf"/>
</dbReference>
<dbReference type="Proteomes" id="UP000603453">
    <property type="component" value="Unassembled WGS sequence"/>
</dbReference>
<dbReference type="OrthoDB" id="286637at2759"/>
<keyword evidence="3 4" id="KW-0129">CBS domain</keyword>
<comment type="similarity">
    <text evidence="1">Belongs to the 5'-AMP-activated protein kinase gamma subunit family.</text>
</comment>
<dbReference type="GO" id="GO:0005634">
    <property type="term" value="C:nucleus"/>
    <property type="evidence" value="ECO:0007669"/>
    <property type="project" value="TreeGrafter"/>
</dbReference>
<dbReference type="InterPro" id="IPR050511">
    <property type="entry name" value="AMPK_gamma/SDS23_families"/>
</dbReference>
<protein>
    <recommendedName>
        <fullName evidence="5">CBS domain-containing protein</fullName>
    </recommendedName>
</protein>
<dbReference type="PROSITE" id="PS51371">
    <property type="entry name" value="CBS"/>
    <property type="match status" value="4"/>
</dbReference>
<dbReference type="SMART" id="SM00116">
    <property type="entry name" value="CBS"/>
    <property type="match status" value="4"/>
</dbReference>
<dbReference type="PANTHER" id="PTHR13780">
    <property type="entry name" value="AMP-ACTIVATED PROTEIN KINASE, GAMMA REGULATORY SUBUNIT"/>
    <property type="match status" value="1"/>
</dbReference>
<feature type="domain" description="CBS" evidence="5">
    <location>
        <begin position="613"/>
        <end position="673"/>
    </location>
</feature>
<feature type="domain" description="CBS" evidence="5">
    <location>
        <begin position="454"/>
        <end position="513"/>
    </location>
</feature>
<keyword evidence="7" id="KW-1185">Reference proteome</keyword>
<dbReference type="GO" id="GO:0016208">
    <property type="term" value="F:AMP binding"/>
    <property type="evidence" value="ECO:0007669"/>
    <property type="project" value="TreeGrafter"/>
</dbReference>
<evidence type="ECO:0000256" key="2">
    <source>
        <dbReference type="ARBA" id="ARBA00022737"/>
    </source>
</evidence>
<dbReference type="GO" id="GO:0019887">
    <property type="term" value="F:protein kinase regulator activity"/>
    <property type="evidence" value="ECO:0007669"/>
    <property type="project" value="TreeGrafter"/>
</dbReference>
<sequence length="743" mass="84500">MLATKNRKVSPLKGSFSKPLYKNSNLLRIVLHRRIENRIQLREWYRIDLKLVTEMGLLMDLHPHLIKLTCTILVNNKRSLTNHQIQSRPISEDAWDPDAAKSEGFLPFKSIGGIEYRVNSALQDSSFYLSLTTTDSRVLALTVGPIYIEDKKQKEYWLPTVHDLEGQQYRALPSSLSKSTYFLLREQWHFGTLGKIWDSAIVMTDILLKIFATDPTHLANKRVLDLSAGTGYIGLSIAQCYQECEQPPHIILTDLEEALGLIKENQVLNGIQDSPRLSIKMLSWGNKEEAADITKDGALDVIIASDVLYNVEHFSKLISTFRDLCDASTIIYLCYKQRGLTVQEENSFFGQCKKYFMISQLQNIEQQQLKTFENTTAVKIYKLRLLHSPPPRLWGQLHFFFHLKMSYSSSVPSTDNFDRESAGSTPPLPEQACEIQSLMCTFLKQHTAYDVLPVSYRLIVFDTRLLVKKALNALVQNGIVSAPLWSSENQKFAGMLTVADFINLIQYYYTHSSVEDAFREIESFELAHLRNVEKLVGAPAPQLVSMDPMATLYDACRMLAQSRVHRVPLLDIEPETGTEMIVSVITQYRILKFIASNFQHTKVLRQPLSELKIGTYDNIATASMSTPVIQVINMFVEQSISAVPIVDSNGVVINVYETIDVMSIARSGRYRELDIPVGEAMEARPKDYPGVHTCTLNDTLHSIFRTIRKQRVYRLIIVDHENKLIGIVSLSNILGYLVGYKRE</sequence>
<accession>A0A8H7QMC1</accession>